<evidence type="ECO:0000313" key="2">
    <source>
        <dbReference type="EMBL" id="CAD6500954.1"/>
    </source>
</evidence>
<organism evidence="2 3">
    <name type="scientific">Blumeria graminis f. sp. triticale</name>
    <dbReference type="NCBI Taxonomy" id="1689686"/>
    <lineage>
        <taxon>Eukaryota</taxon>
        <taxon>Fungi</taxon>
        <taxon>Dikarya</taxon>
        <taxon>Ascomycota</taxon>
        <taxon>Pezizomycotina</taxon>
        <taxon>Leotiomycetes</taxon>
        <taxon>Erysiphales</taxon>
        <taxon>Erysiphaceae</taxon>
        <taxon>Blumeria</taxon>
    </lineage>
</organism>
<feature type="domain" description="F-box" evidence="1">
    <location>
        <begin position="6"/>
        <end position="53"/>
    </location>
</feature>
<dbReference type="AlphaFoldDB" id="A0A9W4DFQ8"/>
<protein>
    <submittedName>
        <fullName evidence="2">BgTH12-06655</fullName>
    </submittedName>
</protein>
<name>A0A9W4DFQ8_BLUGR</name>
<gene>
    <name evidence="2" type="ORF">BGTH12_LOCUS2312</name>
</gene>
<accession>A0A9W4DFQ8</accession>
<reference evidence="2" key="1">
    <citation type="submission" date="2020-10" db="EMBL/GenBank/DDBJ databases">
        <authorList>
            <person name="Muller C M."/>
        </authorList>
    </citation>
    <scope>NUCLEOTIDE SEQUENCE</scope>
    <source>
        <strain evidence="2">THUN-12</strain>
    </source>
</reference>
<sequence length="417" mass="46793">MLSRHFDPVMSLPLEVVGMIFEYLTMRERVLCLAVSKSWNILLESARSLWTTVYTTRECQPIPLKALKEYLRRSRFTVDSALIHRISFADIPNMEYLMDKCHGLRDLSIYGDGSFCQSLGTNLASAKGIQKLHLSQKTPVSVPTMIMALNACRNTIREAKLLCVTGNNGESIASWPEMNSLTRIHLDFCNNGYIKILGLIQVTPNICSAVINNCQSQDDSPLDLTLWPNLETLDLTETQLEYFPKLPLSLKHLVLDGSCDVYYTDKYGIDIYPLPLLETLSFQYCRIDGPSISTLTESCIRANNLKILLLGGVEGPYPLDHPFSDLFPASATVEELSMSAMDLLDEEVIEITKFYPSLKKVDLSYNDITAITINELVKIGVKSINIDECSNVNSDTVEMARAEGVYVSHEFIDDSPF</sequence>
<dbReference type="InterPro" id="IPR001810">
    <property type="entry name" value="F-box_dom"/>
</dbReference>
<dbReference type="SMART" id="SM00256">
    <property type="entry name" value="FBOX"/>
    <property type="match status" value="1"/>
</dbReference>
<proteinExistence type="predicted"/>
<dbReference type="Pfam" id="PF12937">
    <property type="entry name" value="F-box-like"/>
    <property type="match status" value="1"/>
</dbReference>
<dbReference type="PROSITE" id="PS50181">
    <property type="entry name" value="FBOX"/>
    <property type="match status" value="1"/>
</dbReference>
<evidence type="ECO:0000313" key="3">
    <source>
        <dbReference type="Proteomes" id="UP000683417"/>
    </source>
</evidence>
<dbReference type="EMBL" id="CAJHIT010000004">
    <property type="protein sequence ID" value="CAD6500954.1"/>
    <property type="molecule type" value="Genomic_DNA"/>
</dbReference>
<comment type="caution">
    <text evidence="2">The sequence shown here is derived from an EMBL/GenBank/DDBJ whole genome shotgun (WGS) entry which is preliminary data.</text>
</comment>
<dbReference type="Proteomes" id="UP000683417">
    <property type="component" value="Unassembled WGS sequence"/>
</dbReference>
<evidence type="ECO:0000259" key="1">
    <source>
        <dbReference type="PROSITE" id="PS50181"/>
    </source>
</evidence>